<evidence type="ECO:0000313" key="3">
    <source>
        <dbReference type="Proteomes" id="UP001560573"/>
    </source>
</evidence>
<keyword evidence="1" id="KW-0812">Transmembrane</keyword>
<reference evidence="2 3" key="1">
    <citation type="submission" date="2023-07" db="EMBL/GenBank/DDBJ databases">
        <authorList>
            <person name="Lian W.-H."/>
        </authorList>
    </citation>
    <scope>NUCLEOTIDE SEQUENCE [LARGE SCALE GENOMIC DNA]</scope>
    <source>
        <strain evidence="2 3">SYSU DXS3180</strain>
    </source>
</reference>
<evidence type="ECO:0000313" key="2">
    <source>
        <dbReference type="EMBL" id="MEX6689154.1"/>
    </source>
</evidence>
<dbReference type="EMBL" id="JAULBC010000005">
    <property type="protein sequence ID" value="MEX6689154.1"/>
    <property type="molecule type" value="Genomic_DNA"/>
</dbReference>
<name>A0ABV3ZGX0_9BACT</name>
<proteinExistence type="predicted"/>
<dbReference type="RefSeq" id="WP_369330561.1">
    <property type="nucleotide sequence ID" value="NZ_JAULBC010000005.1"/>
</dbReference>
<sequence length="121" mass="13731">MRKRKKTGAFTSGQRLMKGITFVSQLHDPVITLSKNKTMKNLFFCAAFLCVGLLAVVVVNSKNCFKRNAQTSTHFLVNPVFGEVTAEIQQRYDSKTPLNYEYNNEVSMIYDCGNSSYKFNP</sequence>
<keyword evidence="1" id="KW-1133">Transmembrane helix</keyword>
<feature type="transmembrane region" description="Helical" evidence="1">
    <location>
        <begin position="41"/>
        <end position="59"/>
    </location>
</feature>
<organism evidence="2 3">
    <name type="scientific">Danxiaibacter flavus</name>
    <dbReference type="NCBI Taxonomy" id="3049108"/>
    <lineage>
        <taxon>Bacteria</taxon>
        <taxon>Pseudomonadati</taxon>
        <taxon>Bacteroidota</taxon>
        <taxon>Chitinophagia</taxon>
        <taxon>Chitinophagales</taxon>
        <taxon>Chitinophagaceae</taxon>
        <taxon>Danxiaibacter</taxon>
    </lineage>
</organism>
<accession>A0ABV3ZGX0</accession>
<dbReference type="Proteomes" id="UP001560573">
    <property type="component" value="Unassembled WGS sequence"/>
</dbReference>
<protein>
    <submittedName>
        <fullName evidence="2">Uncharacterized protein</fullName>
    </submittedName>
</protein>
<keyword evidence="1" id="KW-0472">Membrane</keyword>
<gene>
    <name evidence="2" type="ORF">QTN47_16720</name>
</gene>
<evidence type="ECO:0000256" key="1">
    <source>
        <dbReference type="SAM" id="Phobius"/>
    </source>
</evidence>
<comment type="caution">
    <text evidence="2">The sequence shown here is derived from an EMBL/GenBank/DDBJ whole genome shotgun (WGS) entry which is preliminary data.</text>
</comment>
<keyword evidence="3" id="KW-1185">Reference proteome</keyword>